<dbReference type="AlphaFoldDB" id="A6UQ69"/>
<dbReference type="EMBL" id="CP000742">
    <property type="protein sequence ID" value="ABR54641.1"/>
    <property type="molecule type" value="Genomic_DNA"/>
</dbReference>
<dbReference type="Proteomes" id="UP000001107">
    <property type="component" value="Chromosome"/>
</dbReference>
<keyword evidence="7" id="KW-0328">Glycosyltransferase</keyword>
<feature type="transmembrane region" description="Helical" evidence="17">
    <location>
        <begin position="167"/>
        <end position="185"/>
    </location>
</feature>
<evidence type="ECO:0000256" key="10">
    <source>
        <dbReference type="ARBA" id="ARBA00022723"/>
    </source>
</evidence>
<evidence type="ECO:0000256" key="11">
    <source>
        <dbReference type="ARBA" id="ARBA00022842"/>
    </source>
</evidence>
<feature type="transmembrane region" description="Helical" evidence="17">
    <location>
        <begin position="344"/>
        <end position="361"/>
    </location>
</feature>
<dbReference type="InterPro" id="IPR048999">
    <property type="entry name" value="STT3-PglB_core"/>
</dbReference>
<keyword evidence="10" id="KW-0479">Metal-binding</keyword>
<feature type="transmembrane region" description="Helical" evidence="17">
    <location>
        <begin position="276"/>
        <end position="297"/>
    </location>
</feature>
<evidence type="ECO:0000256" key="7">
    <source>
        <dbReference type="ARBA" id="ARBA00022676"/>
    </source>
</evidence>
<evidence type="ECO:0000256" key="8">
    <source>
        <dbReference type="ARBA" id="ARBA00022679"/>
    </source>
</evidence>
<dbReference type="STRING" id="406327.Mevan_0735"/>
<evidence type="ECO:0000259" key="18">
    <source>
        <dbReference type="Pfam" id="PF02516"/>
    </source>
</evidence>
<keyword evidence="12 17" id="KW-1133">Transmembrane helix</keyword>
<evidence type="ECO:0000256" key="1">
    <source>
        <dbReference type="ARBA" id="ARBA00001936"/>
    </source>
</evidence>
<feature type="transmembrane region" description="Helical" evidence="17">
    <location>
        <begin position="191"/>
        <end position="210"/>
    </location>
</feature>
<feature type="domain" description="STT3/PglB/AglB core" evidence="19">
    <location>
        <begin position="534"/>
        <end position="681"/>
    </location>
</feature>
<evidence type="ECO:0000256" key="9">
    <source>
        <dbReference type="ARBA" id="ARBA00022692"/>
    </source>
</evidence>
<keyword evidence="11" id="KW-0460">Magnesium</keyword>
<dbReference type="RefSeq" id="WP_011972543.1">
    <property type="nucleotide sequence ID" value="NC_009634.1"/>
</dbReference>
<feature type="transmembrane region" description="Helical" evidence="17">
    <location>
        <begin position="20"/>
        <end position="36"/>
    </location>
</feature>
<dbReference type="PANTHER" id="PTHR13872:SF1">
    <property type="entry name" value="DOLICHYL-DIPHOSPHOOLIGOSACCHARIDE--PROTEIN GLYCOSYLTRANSFERASE SUBUNIT STT3B"/>
    <property type="match status" value="1"/>
</dbReference>
<keyword evidence="21" id="KW-1185">Reference proteome</keyword>
<evidence type="ECO:0000256" key="14">
    <source>
        <dbReference type="ARBA" id="ARBA00023211"/>
    </source>
</evidence>
<evidence type="ECO:0000259" key="19">
    <source>
        <dbReference type="Pfam" id="PF21436"/>
    </source>
</evidence>
<evidence type="ECO:0000256" key="16">
    <source>
        <dbReference type="ARBA" id="ARBA00034066"/>
    </source>
</evidence>
<dbReference type="OrthoDB" id="82393at2157"/>
<comment type="catalytic activity">
    <reaction evidence="16">
        <text>an archaeal dolichyl phosphooligosaccharide + [protein]-L-asparagine = an archaeal dolichyl phosphate + a glycoprotein with the oligosaccharide chain attached by N-beta-D-glycosyl linkage to a protein L-asparagine.</text>
        <dbReference type="EC" id="2.4.99.21"/>
    </reaction>
</comment>
<dbReference type="PANTHER" id="PTHR13872">
    <property type="entry name" value="DOLICHYL-DIPHOSPHOOLIGOSACCHARIDE--PROTEIN GLYCOSYLTRANSFERASE SUBUNIT"/>
    <property type="match status" value="1"/>
</dbReference>
<dbReference type="KEGG" id="mvn:Mevan_0735"/>
<dbReference type="EC" id="2.4.99.21" evidence="6"/>
<feature type="transmembrane region" description="Helical" evidence="17">
    <location>
        <begin position="368"/>
        <end position="387"/>
    </location>
</feature>
<comment type="subcellular location">
    <subcellularLocation>
        <location evidence="3">Cell membrane</location>
        <topology evidence="3">Multi-pass membrane protein</topology>
    </subcellularLocation>
</comment>
<dbReference type="HOGENOM" id="CLU_018380_0_0_2"/>
<evidence type="ECO:0000256" key="5">
    <source>
        <dbReference type="ARBA" id="ARBA00010810"/>
    </source>
</evidence>
<dbReference type="BRENDA" id="2.4.99.18">
    <property type="organism ID" value="3267"/>
</dbReference>
<comment type="similarity">
    <text evidence="5">Belongs to the STT3 family.</text>
</comment>
<dbReference type="CAZy" id="GT66">
    <property type="family name" value="Glycosyltransferase Family 66"/>
</dbReference>
<dbReference type="InterPro" id="IPR048307">
    <property type="entry name" value="STT3_N"/>
</dbReference>
<dbReference type="InterPro" id="IPR003674">
    <property type="entry name" value="Oligo_trans_STT3"/>
</dbReference>
<evidence type="ECO:0000256" key="3">
    <source>
        <dbReference type="ARBA" id="ARBA00004651"/>
    </source>
</evidence>
<evidence type="ECO:0000256" key="13">
    <source>
        <dbReference type="ARBA" id="ARBA00023136"/>
    </source>
</evidence>
<accession>A6UQ69</accession>
<evidence type="ECO:0000256" key="17">
    <source>
        <dbReference type="SAM" id="Phobius"/>
    </source>
</evidence>
<evidence type="ECO:0000256" key="12">
    <source>
        <dbReference type="ARBA" id="ARBA00022989"/>
    </source>
</evidence>
<dbReference type="GeneID" id="5325637"/>
<feature type="transmembrane region" description="Helical" evidence="17">
    <location>
        <begin position="449"/>
        <end position="473"/>
    </location>
</feature>
<comment type="pathway">
    <text evidence="4">Protein modification; protein glycosylation.</text>
</comment>
<feature type="transmembrane region" description="Helical" evidence="17">
    <location>
        <begin position="245"/>
        <end position="264"/>
    </location>
</feature>
<protein>
    <recommendedName>
        <fullName evidence="6">dolichyl-phosphooligosaccharide-protein glycotransferase</fullName>
        <ecNumber evidence="6">2.4.99.21</ecNumber>
    </recommendedName>
    <alternativeName>
        <fullName evidence="15">Oligosaccharyl transferase</fullName>
    </alternativeName>
</protein>
<keyword evidence="8 20" id="KW-0808">Transferase</keyword>
<feature type="transmembrane region" description="Helical" evidence="17">
    <location>
        <begin position="425"/>
        <end position="443"/>
    </location>
</feature>
<feature type="transmembrane region" description="Helical" evidence="17">
    <location>
        <begin position="393"/>
        <end position="413"/>
    </location>
</feature>
<proteinExistence type="inferred from homology"/>
<gene>
    <name evidence="20" type="ordered locus">Mevan_0735</name>
</gene>
<evidence type="ECO:0000256" key="15">
    <source>
        <dbReference type="ARBA" id="ARBA00030679"/>
    </source>
</evidence>
<feature type="domain" description="Oligosaccharyl transferase STT3 N-terminal" evidence="18">
    <location>
        <begin position="27"/>
        <end position="439"/>
    </location>
</feature>
<evidence type="ECO:0000256" key="6">
    <source>
        <dbReference type="ARBA" id="ARBA00012602"/>
    </source>
</evidence>
<dbReference type="GO" id="GO:0005886">
    <property type="term" value="C:plasma membrane"/>
    <property type="evidence" value="ECO:0007669"/>
    <property type="project" value="UniProtKB-SubCell"/>
</dbReference>
<reference evidence="20" key="1">
    <citation type="submission" date="2007-06" db="EMBL/GenBank/DDBJ databases">
        <title>Complete sequence of Methanococcus vannielii SB.</title>
        <authorList>
            <consortium name="US DOE Joint Genome Institute"/>
            <person name="Copeland A."/>
            <person name="Lucas S."/>
            <person name="Lapidus A."/>
            <person name="Barry K."/>
            <person name="Glavina del Rio T."/>
            <person name="Dalin E."/>
            <person name="Tice H."/>
            <person name="Pitluck S."/>
            <person name="Chain P."/>
            <person name="Malfatti S."/>
            <person name="Shin M."/>
            <person name="Vergez L."/>
            <person name="Schmutz J."/>
            <person name="Larimer F."/>
            <person name="Land M."/>
            <person name="Hauser L."/>
            <person name="Kyrpides N."/>
            <person name="Anderson I."/>
            <person name="Sieprawska-Lupa M."/>
            <person name="Whitman W.B."/>
            <person name="Richardson P."/>
        </authorList>
    </citation>
    <scope>NUCLEOTIDE SEQUENCE [LARGE SCALE GENOMIC DNA]</scope>
    <source>
        <strain evidence="20">SB</strain>
    </source>
</reference>
<sequence length="853" mass="95551">MGELTDKISNFFKKNEKIKLFLIILFIGLMSFQIRAQTADMEFTESSYLKEMFSDENGRMYLTGLDPYYYLRQSENYLNSGYSHVGETMLEVDGKKVPYDTIQYAPPGRSVGPASILSVVTVIVYSIWNSIDPTVTMLNAAFWVSPLTSILIGIPVFFIIRRNTLSNIGGLTGAFLIITSPSLLYKTSGGFADTNVFEILPLLFIVWMIMEAIHAQNNLKKSIVFGSLAALFVGIYPLMWSGWWYAFDITASFLVLYTIYEYIIKSKNLKNVSLTSGIFLILGTALVSVTTGISGFFNGILSPIGFTKITESAHAVGWPNVFTTVSELAVPTVNEIIVNSVGDIWLFLAGIFGLILSFVSFRRHKKEYDIKYALYLTLWVLATFYASTKGIRFVALLTPPLAIGIGIFVGQIENILRRYEKKIEYIFYPIIGILSVLTLIKFGSEIPDIILPTTYVPIAVYLSIISGLLLLVYKLSDIISEKDHRVKKIFAVLLSVVIVMPSLAASVPFYVAPTMNNGWKESLDWIGSETPENAVVTCWWDNGHIYTWATRKMVTFDGGSQNTPRAYFVGRAFSTSDEKLATGIFRMLSTSGDSAFDRNSTLFKKTGTVKDTVLILDEILPLNKSDANKVLINTYGLTESESEEVLSLTHPKTTNSNYLITYNRMTDIAPVWSMFGNWDFNLPNSTENSMREMGAYQKLSGSAEVVNGTTVIYVPLQTTSEYSVINVVELTNNEIRTANVVLDSKGQMLQMQNSTFHKLILKVDDKIYENEIDSKGDYSLILRLEKFSEYNYQVYAVVSSKNLENSVYTKLHFLDGYGLDNIKLEKASIDPTNSGVQPGFKVYSVDFGESYLN</sequence>
<name>A6UQ69_METVS</name>
<evidence type="ECO:0000313" key="21">
    <source>
        <dbReference type="Proteomes" id="UP000001107"/>
    </source>
</evidence>
<comment type="cofactor">
    <cofactor evidence="1">
        <name>Mn(2+)</name>
        <dbReference type="ChEBI" id="CHEBI:29035"/>
    </cofactor>
</comment>
<dbReference type="eggNOG" id="arCOG02044">
    <property type="taxonomic scope" value="Archaea"/>
</dbReference>
<dbReference type="Gene3D" id="3.40.50.12610">
    <property type="match status" value="1"/>
</dbReference>
<keyword evidence="13 17" id="KW-0472">Membrane</keyword>
<dbReference type="UniPathway" id="UPA00378"/>
<feature type="transmembrane region" description="Helical" evidence="17">
    <location>
        <begin position="140"/>
        <end position="160"/>
    </location>
</feature>
<dbReference type="Pfam" id="PF02516">
    <property type="entry name" value="STT3"/>
    <property type="match status" value="1"/>
</dbReference>
<dbReference type="GO" id="GO:0004576">
    <property type="term" value="F:oligosaccharyl transferase activity"/>
    <property type="evidence" value="ECO:0007669"/>
    <property type="project" value="InterPro"/>
</dbReference>
<dbReference type="GO" id="GO:0046872">
    <property type="term" value="F:metal ion binding"/>
    <property type="evidence" value="ECO:0007669"/>
    <property type="project" value="UniProtKB-KW"/>
</dbReference>
<keyword evidence="14" id="KW-0464">Manganese</keyword>
<comment type="cofactor">
    <cofactor evidence="2">
        <name>Mg(2+)</name>
        <dbReference type="ChEBI" id="CHEBI:18420"/>
    </cofactor>
</comment>
<organism evidence="20 21">
    <name type="scientific">Methanococcus vannielii (strain ATCC 35089 / DSM 1224 / JCM 13029 / OCM 148 / SB)</name>
    <dbReference type="NCBI Taxonomy" id="406327"/>
    <lineage>
        <taxon>Archaea</taxon>
        <taxon>Methanobacteriati</taxon>
        <taxon>Methanobacteriota</taxon>
        <taxon>Methanomada group</taxon>
        <taxon>Methanococci</taxon>
        <taxon>Methanococcales</taxon>
        <taxon>Methanococcaceae</taxon>
        <taxon>Methanococcus</taxon>
    </lineage>
</organism>
<feature type="transmembrane region" description="Helical" evidence="17">
    <location>
        <begin position="222"/>
        <end position="239"/>
    </location>
</feature>
<evidence type="ECO:0000256" key="2">
    <source>
        <dbReference type="ARBA" id="ARBA00001946"/>
    </source>
</evidence>
<evidence type="ECO:0000256" key="4">
    <source>
        <dbReference type="ARBA" id="ARBA00004922"/>
    </source>
</evidence>
<keyword evidence="9 17" id="KW-0812">Transmembrane</keyword>
<feature type="transmembrane region" description="Helical" evidence="17">
    <location>
        <begin position="489"/>
        <end position="511"/>
    </location>
</feature>
<dbReference type="Pfam" id="PF21436">
    <property type="entry name" value="STT3-PglB_core"/>
    <property type="match status" value="1"/>
</dbReference>
<evidence type="ECO:0000313" key="20">
    <source>
        <dbReference type="EMBL" id="ABR54641.1"/>
    </source>
</evidence>